<dbReference type="GO" id="GO:0004525">
    <property type="term" value="F:ribonuclease III activity"/>
    <property type="evidence" value="ECO:0007669"/>
    <property type="project" value="InterPro"/>
</dbReference>
<proteinExistence type="inferred from homology"/>
<sequence length="295" mass="34670">MNNKKYHSNKYHLHPMNFQVNTRNKLVTKNDIRNILIKHEIYDEVKNISLYQRALTHKSYVNTNNFLSNNHNYHRNRNNKNAVPYQKNSNERLEFLGDSIIGHIVCEYLYDRYPNKDEGFLTKLKTRLVDRKSLANFSKYMDISQFILISNHMENIHGRNTDKILEDIYESFICALYKDLGFMITKQFVIAVLENTTDFAKLLYIDINFKDRLLRFFQKQGWETPVYTAGDMIGPSHRRTFTMYATRVVYDKIQGKKNIIKSDIVGVGVASSKKEAEQIASKEALRKFNALGEDE</sequence>
<protein>
    <recommendedName>
        <fullName evidence="9">RNase III domain-containing protein</fullName>
    </recommendedName>
</protein>
<dbReference type="SMART" id="SM00358">
    <property type="entry name" value="DSRM"/>
    <property type="match status" value="1"/>
</dbReference>
<dbReference type="Gene3D" id="1.10.1520.10">
    <property type="entry name" value="Ribonuclease III domain"/>
    <property type="match status" value="1"/>
</dbReference>
<evidence type="ECO:0000256" key="4">
    <source>
        <dbReference type="ARBA" id="ARBA00022801"/>
    </source>
</evidence>
<evidence type="ECO:0000259" key="7">
    <source>
        <dbReference type="PROSITE" id="PS50142"/>
    </source>
</evidence>
<dbReference type="PROSITE" id="PS50137">
    <property type="entry name" value="DS_RBD"/>
    <property type="match status" value="1"/>
</dbReference>
<dbReference type="InterPro" id="IPR000999">
    <property type="entry name" value="RNase_III_dom"/>
</dbReference>
<evidence type="ECO:0000256" key="5">
    <source>
        <dbReference type="ARBA" id="ARBA00022884"/>
    </source>
</evidence>
<reference evidence="8" key="1">
    <citation type="submission" date="2018-05" db="EMBL/GenBank/DDBJ databases">
        <authorList>
            <person name="Lanie J.A."/>
            <person name="Ng W.-L."/>
            <person name="Kazmierczak K.M."/>
            <person name="Andrzejewski T.M."/>
            <person name="Davidsen T.M."/>
            <person name="Wayne K.J."/>
            <person name="Tettelin H."/>
            <person name="Glass J.I."/>
            <person name="Rusch D."/>
            <person name="Podicherti R."/>
            <person name="Tsui H.-C.T."/>
            <person name="Winkler M.E."/>
        </authorList>
    </citation>
    <scope>NUCLEOTIDE SEQUENCE</scope>
</reference>
<dbReference type="PANTHER" id="PTHR11207">
    <property type="entry name" value="RIBONUCLEASE III"/>
    <property type="match status" value="1"/>
</dbReference>
<dbReference type="InterPro" id="IPR036389">
    <property type="entry name" value="RNase_III_sf"/>
</dbReference>
<dbReference type="Pfam" id="PF00035">
    <property type="entry name" value="dsrm"/>
    <property type="match status" value="1"/>
</dbReference>
<gene>
    <name evidence="8" type="ORF">METZ01_LOCUS145004</name>
</gene>
<dbReference type="Pfam" id="PF14622">
    <property type="entry name" value="Ribonucleas_3_3"/>
    <property type="match status" value="1"/>
</dbReference>
<dbReference type="HAMAP" id="MF_00104">
    <property type="entry name" value="RNase_III"/>
    <property type="match status" value="1"/>
</dbReference>
<dbReference type="CDD" id="cd10845">
    <property type="entry name" value="DSRM_RNAse_III_family"/>
    <property type="match status" value="1"/>
</dbReference>
<evidence type="ECO:0000256" key="3">
    <source>
        <dbReference type="ARBA" id="ARBA00022759"/>
    </source>
</evidence>
<dbReference type="AlphaFoldDB" id="A0A381ZSD8"/>
<name>A0A381ZSD8_9ZZZZ</name>
<dbReference type="InterPro" id="IPR014720">
    <property type="entry name" value="dsRBD_dom"/>
</dbReference>
<dbReference type="EMBL" id="UINC01022470">
    <property type="protein sequence ID" value="SVA92150.1"/>
    <property type="molecule type" value="Genomic_DNA"/>
</dbReference>
<dbReference type="SUPFAM" id="SSF54768">
    <property type="entry name" value="dsRNA-binding domain-like"/>
    <property type="match status" value="1"/>
</dbReference>
<dbReference type="GO" id="GO:0003725">
    <property type="term" value="F:double-stranded RNA binding"/>
    <property type="evidence" value="ECO:0007669"/>
    <property type="project" value="TreeGrafter"/>
</dbReference>
<dbReference type="GO" id="GO:0006364">
    <property type="term" value="P:rRNA processing"/>
    <property type="evidence" value="ECO:0007669"/>
    <property type="project" value="InterPro"/>
</dbReference>
<evidence type="ECO:0008006" key="9">
    <source>
        <dbReference type="Google" id="ProtNLM"/>
    </source>
</evidence>
<dbReference type="InterPro" id="IPR011907">
    <property type="entry name" value="RNase_III"/>
</dbReference>
<dbReference type="GO" id="GO:0010468">
    <property type="term" value="P:regulation of gene expression"/>
    <property type="evidence" value="ECO:0007669"/>
    <property type="project" value="TreeGrafter"/>
</dbReference>
<keyword evidence="4" id="KW-0378">Hydrolase</keyword>
<keyword evidence="5" id="KW-0694">RNA-binding</keyword>
<evidence type="ECO:0000259" key="6">
    <source>
        <dbReference type="PROSITE" id="PS50137"/>
    </source>
</evidence>
<evidence type="ECO:0000313" key="8">
    <source>
        <dbReference type="EMBL" id="SVA92150.1"/>
    </source>
</evidence>
<keyword evidence="2" id="KW-0540">Nuclease</keyword>
<dbReference type="Gene3D" id="3.30.160.20">
    <property type="match status" value="1"/>
</dbReference>
<dbReference type="CDD" id="cd00593">
    <property type="entry name" value="RIBOc"/>
    <property type="match status" value="1"/>
</dbReference>
<evidence type="ECO:0000256" key="2">
    <source>
        <dbReference type="ARBA" id="ARBA00022722"/>
    </source>
</evidence>
<accession>A0A381ZSD8</accession>
<dbReference type="PROSITE" id="PS00517">
    <property type="entry name" value="RNASE_3_1"/>
    <property type="match status" value="1"/>
</dbReference>
<dbReference type="PANTHER" id="PTHR11207:SF0">
    <property type="entry name" value="RIBONUCLEASE 3"/>
    <property type="match status" value="1"/>
</dbReference>
<dbReference type="SMART" id="SM00535">
    <property type="entry name" value="RIBOc"/>
    <property type="match status" value="1"/>
</dbReference>
<organism evidence="8">
    <name type="scientific">marine metagenome</name>
    <dbReference type="NCBI Taxonomy" id="408172"/>
    <lineage>
        <taxon>unclassified sequences</taxon>
        <taxon>metagenomes</taxon>
        <taxon>ecological metagenomes</taxon>
    </lineage>
</organism>
<evidence type="ECO:0000256" key="1">
    <source>
        <dbReference type="ARBA" id="ARBA00010183"/>
    </source>
</evidence>
<dbReference type="SUPFAM" id="SSF69065">
    <property type="entry name" value="RNase III domain-like"/>
    <property type="match status" value="1"/>
</dbReference>
<feature type="domain" description="DRBM" evidence="6">
    <location>
        <begin position="208"/>
        <end position="290"/>
    </location>
</feature>
<dbReference type="PROSITE" id="PS50142">
    <property type="entry name" value="RNASE_3_2"/>
    <property type="match status" value="1"/>
</dbReference>
<keyword evidence="3" id="KW-0255">Endonuclease</keyword>
<comment type="similarity">
    <text evidence="1">Belongs to the ribonuclease III family.</text>
</comment>
<feature type="domain" description="RNase III" evidence="7">
    <location>
        <begin position="32"/>
        <end position="181"/>
    </location>
</feature>